<keyword evidence="4" id="KW-1185">Reference proteome</keyword>
<keyword evidence="3" id="KW-0238">DNA-binding</keyword>
<dbReference type="NCBIfam" id="TIGR01764">
    <property type="entry name" value="excise"/>
    <property type="match status" value="1"/>
</dbReference>
<protein>
    <submittedName>
        <fullName evidence="3">Excisionase family DNA-binding protein</fullName>
    </submittedName>
</protein>
<name>A0A9X4M1T8_9ACTN</name>
<dbReference type="EMBL" id="JANRHA010000007">
    <property type="protein sequence ID" value="MDG3015269.1"/>
    <property type="molecule type" value="Genomic_DNA"/>
</dbReference>
<gene>
    <name evidence="3" type="ORF">NVS88_11995</name>
</gene>
<evidence type="ECO:0000313" key="3">
    <source>
        <dbReference type="EMBL" id="MDG3015269.1"/>
    </source>
</evidence>
<dbReference type="InterPro" id="IPR010093">
    <property type="entry name" value="SinI_DNA-bd"/>
</dbReference>
<accession>A0A9X4M1T8</accession>
<dbReference type="InterPro" id="IPR041657">
    <property type="entry name" value="HTH_17"/>
</dbReference>
<feature type="domain" description="Helix-turn-helix" evidence="2">
    <location>
        <begin position="86"/>
        <end position="133"/>
    </location>
</feature>
<reference evidence="3" key="1">
    <citation type="submission" date="2022-08" db="EMBL/GenBank/DDBJ databases">
        <title>Genome analysis of Corynebacteriales strain.</title>
        <authorList>
            <person name="Lee S.D."/>
        </authorList>
    </citation>
    <scope>NUCLEOTIDE SEQUENCE</scope>
    <source>
        <strain evidence="3">D3-21</strain>
    </source>
</reference>
<dbReference type="Pfam" id="PF12728">
    <property type="entry name" value="HTH_17"/>
    <property type="match status" value="1"/>
</dbReference>
<dbReference type="RefSeq" id="WP_332519978.1">
    <property type="nucleotide sequence ID" value="NZ_JANRHA010000007.1"/>
</dbReference>
<dbReference type="GO" id="GO:0003677">
    <property type="term" value="F:DNA binding"/>
    <property type="evidence" value="ECO:0007669"/>
    <property type="project" value="UniProtKB-KW"/>
</dbReference>
<feature type="region of interest" description="Disordered" evidence="1">
    <location>
        <begin position="1"/>
        <end position="20"/>
    </location>
</feature>
<organism evidence="3 4">
    <name type="scientific">Speluncibacter jeojiensis</name>
    <dbReference type="NCBI Taxonomy" id="2710754"/>
    <lineage>
        <taxon>Bacteria</taxon>
        <taxon>Bacillati</taxon>
        <taxon>Actinomycetota</taxon>
        <taxon>Actinomycetes</taxon>
        <taxon>Mycobacteriales</taxon>
        <taxon>Speluncibacteraceae</taxon>
        <taxon>Speluncibacter</taxon>
    </lineage>
</organism>
<proteinExistence type="predicted"/>
<dbReference type="Proteomes" id="UP001152755">
    <property type="component" value="Unassembled WGS sequence"/>
</dbReference>
<evidence type="ECO:0000313" key="4">
    <source>
        <dbReference type="Proteomes" id="UP001152755"/>
    </source>
</evidence>
<evidence type="ECO:0000259" key="2">
    <source>
        <dbReference type="Pfam" id="PF12728"/>
    </source>
</evidence>
<comment type="caution">
    <text evidence="3">The sequence shown here is derived from an EMBL/GenBank/DDBJ whole genome shotgun (WGS) entry which is preliminary data.</text>
</comment>
<sequence length="156" mass="17531">MPEEVMTVHAQRGKRDRRSVSEQANQALRDLNQILNSTDGQDVAVEVDGDDHVVRLPREVAQILREVLASTAAGQAVAVFPRHAELTTQQAADLLNVSRPFLIKLLDDDKVEYRMVGTHRRITAASLERYRREMEHGSLRAADELAELTEAMGLYE</sequence>
<dbReference type="AlphaFoldDB" id="A0A9X4M1T8"/>
<evidence type="ECO:0000256" key="1">
    <source>
        <dbReference type="SAM" id="MobiDB-lite"/>
    </source>
</evidence>